<dbReference type="CDD" id="cd01998">
    <property type="entry name" value="MnmA_TRMU-like"/>
    <property type="match status" value="1"/>
</dbReference>
<dbReference type="EMBL" id="CAJOBF010000062">
    <property type="protein sequence ID" value="CAF3736959.1"/>
    <property type="molecule type" value="Genomic_DNA"/>
</dbReference>
<dbReference type="NCBIfam" id="NF001138">
    <property type="entry name" value="PRK00143.1"/>
    <property type="match status" value="1"/>
</dbReference>
<dbReference type="EMBL" id="CAJOBJ010001495">
    <property type="protein sequence ID" value="CAF3882031.1"/>
    <property type="molecule type" value="Genomic_DNA"/>
</dbReference>
<dbReference type="EMBL" id="CAJNOW010015572">
    <property type="protein sequence ID" value="CAF1642980.1"/>
    <property type="molecule type" value="Genomic_DNA"/>
</dbReference>
<keyword evidence="5" id="KW-0808">Transferase</keyword>
<evidence type="ECO:0000256" key="3">
    <source>
        <dbReference type="ARBA" id="ARBA00011953"/>
    </source>
</evidence>
<evidence type="ECO:0000313" key="21">
    <source>
        <dbReference type="EMBL" id="CAF3882031.1"/>
    </source>
</evidence>
<evidence type="ECO:0000256" key="11">
    <source>
        <dbReference type="ARBA" id="ARBA00049564"/>
    </source>
</evidence>
<evidence type="ECO:0000256" key="4">
    <source>
        <dbReference type="ARBA" id="ARBA00022555"/>
    </source>
</evidence>
<dbReference type="AlphaFoldDB" id="A0A816SFD2"/>
<evidence type="ECO:0000256" key="6">
    <source>
        <dbReference type="ARBA" id="ARBA00022694"/>
    </source>
</evidence>
<dbReference type="Gene3D" id="2.40.30.10">
    <property type="entry name" value="Translation factors"/>
    <property type="match status" value="1"/>
</dbReference>
<keyword evidence="8" id="KW-0067">ATP-binding</keyword>
<dbReference type="EMBL" id="CAJOBI010000604">
    <property type="protein sequence ID" value="CAF3834314.1"/>
    <property type="molecule type" value="Genomic_DNA"/>
</dbReference>
<proteinExistence type="inferred from homology"/>
<evidence type="ECO:0000259" key="12">
    <source>
        <dbReference type="Pfam" id="PF20258"/>
    </source>
</evidence>
<evidence type="ECO:0000313" key="19">
    <source>
        <dbReference type="EMBL" id="CAF3784558.1"/>
    </source>
</evidence>
<dbReference type="OrthoDB" id="3685at2759"/>
<dbReference type="Pfam" id="PF03054">
    <property type="entry name" value="tRNA_Me_trans"/>
    <property type="match status" value="1"/>
</dbReference>
<evidence type="ECO:0000313" key="17">
    <source>
        <dbReference type="EMBL" id="CAF2087568.1"/>
    </source>
</evidence>
<dbReference type="SUPFAM" id="SSF52402">
    <property type="entry name" value="Adenine nucleotide alpha hydrolases-like"/>
    <property type="match status" value="1"/>
</dbReference>
<evidence type="ECO:0000256" key="1">
    <source>
        <dbReference type="ARBA" id="ARBA00003986"/>
    </source>
</evidence>
<name>A0A816SFD2_9BILA</name>
<dbReference type="Proteomes" id="UP000663842">
    <property type="component" value="Unassembled WGS sequence"/>
</dbReference>
<evidence type="ECO:0000313" key="23">
    <source>
        <dbReference type="Proteomes" id="UP000663824"/>
    </source>
</evidence>
<dbReference type="EMBL" id="CAJNRE010010038">
    <property type="protein sequence ID" value="CAF2087568.1"/>
    <property type="molecule type" value="Genomic_DNA"/>
</dbReference>
<dbReference type="InterPro" id="IPR023382">
    <property type="entry name" value="MnmA-like_central_sf"/>
</dbReference>
<dbReference type="GO" id="GO:0061708">
    <property type="term" value="F:tRNA-5-taurinomethyluridine 2-sulfurtransferase"/>
    <property type="evidence" value="ECO:0007669"/>
    <property type="project" value="UniProtKB-EC"/>
</dbReference>
<dbReference type="EMBL" id="CAJOBH010001991">
    <property type="protein sequence ID" value="CAF3884314.1"/>
    <property type="molecule type" value="Genomic_DNA"/>
</dbReference>
<dbReference type="Gene3D" id="3.40.50.620">
    <property type="entry name" value="HUPs"/>
    <property type="match status" value="1"/>
</dbReference>
<evidence type="ECO:0000313" key="14">
    <source>
        <dbReference type="EMBL" id="CAF1555598.1"/>
    </source>
</evidence>
<keyword evidence="24" id="KW-1185">Reference proteome</keyword>
<evidence type="ECO:0000313" key="22">
    <source>
        <dbReference type="EMBL" id="CAF3884314.1"/>
    </source>
</evidence>
<dbReference type="GO" id="GO:0002143">
    <property type="term" value="P:tRNA wobble position uridine thiolation"/>
    <property type="evidence" value="ECO:0007669"/>
    <property type="project" value="TreeGrafter"/>
</dbReference>
<feature type="domain" description="tRNA-specific 2-thiouridylase MnmA-like central" evidence="13">
    <location>
        <begin position="209"/>
        <end position="273"/>
    </location>
</feature>
<feature type="domain" description="tRNA-specific 2-thiouridylase MnmA-like C-terminal" evidence="12">
    <location>
        <begin position="286"/>
        <end position="364"/>
    </location>
</feature>
<dbReference type="Proteomes" id="UP000676336">
    <property type="component" value="Unassembled WGS sequence"/>
</dbReference>
<keyword evidence="4" id="KW-0820">tRNA-binding</keyword>
<evidence type="ECO:0000256" key="8">
    <source>
        <dbReference type="ARBA" id="ARBA00022840"/>
    </source>
</evidence>
<dbReference type="Proteomes" id="UP000663834">
    <property type="component" value="Unassembled WGS sequence"/>
</dbReference>
<evidence type="ECO:0000259" key="13">
    <source>
        <dbReference type="Pfam" id="PF20259"/>
    </source>
</evidence>
<dbReference type="GO" id="GO:0005739">
    <property type="term" value="C:mitochondrion"/>
    <property type="evidence" value="ECO:0007669"/>
    <property type="project" value="TreeGrafter"/>
</dbReference>
<dbReference type="NCBIfam" id="TIGR00420">
    <property type="entry name" value="trmU"/>
    <property type="match status" value="1"/>
</dbReference>
<evidence type="ECO:0000256" key="9">
    <source>
        <dbReference type="ARBA" id="ARBA00022884"/>
    </source>
</evidence>
<gene>
    <name evidence="22" type="ORF">BYL167_LOCUS7615</name>
    <name evidence="14" type="ORF">CJN711_LOCUS30750</name>
    <name evidence="21" type="ORF">GIL414_LOCUS5594</name>
    <name evidence="15" type="ORF">KQP761_LOCUS28414</name>
    <name evidence="17" type="ORF">MBJ925_LOCUS19760</name>
    <name evidence="19" type="ORF">OVN521_LOCUS2964</name>
    <name evidence="20" type="ORF">SMN809_LOCUS3056</name>
    <name evidence="18" type="ORF">UXM345_LOCUS1185</name>
    <name evidence="16" type="ORF">XDN619_LOCUS5728</name>
</gene>
<keyword evidence="7" id="KW-0547">Nucleotide-binding</keyword>
<keyword evidence="9" id="KW-0694">RNA-binding</keyword>
<dbReference type="HAMAP" id="MF_00144">
    <property type="entry name" value="tRNA_thiouridyl_MnmA"/>
    <property type="match status" value="1"/>
</dbReference>
<evidence type="ECO:0000313" key="15">
    <source>
        <dbReference type="EMBL" id="CAF1642980.1"/>
    </source>
</evidence>
<comment type="caution">
    <text evidence="17">The sequence shown here is derived from an EMBL/GenBank/DDBJ whole genome shotgun (WGS) entry which is preliminary data.</text>
</comment>
<dbReference type="PANTHER" id="PTHR11933:SF5">
    <property type="entry name" value="MITOCHONDRIAL TRNA-SPECIFIC 2-THIOURIDYLASE 1"/>
    <property type="match status" value="1"/>
</dbReference>
<dbReference type="Proteomes" id="UP000663824">
    <property type="component" value="Unassembled WGS sequence"/>
</dbReference>
<organism evidence="17 23">
    <name type="scientific">Rotaria magnacalcarata</name>
    <dbReference type="NCBI Taxonomy" id="392030"/>
    <lineage>
        <taxon>Eukaryota</taxon>
        <taxon>Metazoa</taxon>
        <taxon>Spiralia</taxon>
        <taxon>Gnathifera</taxon>
        <taxon>Rotifera</taxon>
        <taxon>Eurotatoria</taxon>
        <taxon>Bdelloidea</taxon>
        <taxon>Philodinida</taxon>
        <taxon>Philodinidae</taxon>
        <taxon>Rotaria</taxon>
    </lineage>
</organism>
<evidence type="ECO:0000256" key="10">
    <source>
        <dbReference type="ARBA" id="ARBA00023157"/>
    </source>
</evidence>
<evidence type="ECO:0000256" key="2">
    <source>
        <dbReference type="ARBA" id="ARBA00006191"/>
    </source>
</evidence>
<accession>A0A816SFD2</accession>
<comment type="function">
    <text evidence="1">Catalyzes the 2-thiolation of uridine at the wobble position (U34) of mitochondrial tRNA(Lys), tRNA(Glu) and tRNA(Gln). Required for the formation of 5-taurinomethyl-2-thiouridine (tm5s2U) of mitochondrial tRNA(Lys), tRNA(Glu), and tRNA(Gln) at the wobble position. ATP is required to activate the C2 atom of the wobble base.</text>
</comment>
<dbReference type="Gene3D" id="2.30.30.280">
    <property type="entry name" value="Adenine nucleotide alpha hydrolases-like domains"/>
    <property type="match status" value="1"/>
</dbReference>
<keyword evidence="6" id="KW-0819">tRNA processing</keyword>
<comment type="similarity">
    <text evidence="2">Belongs to the MnmA/TRMU family.</text>
</comment>
<dbReference type="Pfam" id="PF20258">
    <property type="entry name" value="tRNA_Me_trans_C"/>
    <property type="match status" value="1"/>
</dbReference>
<dbReference type="EMBL" id="CAJNOV010014569">
    <property type="protein sequence ID" value="CAF1555598.1"/>
    <property type="molecule type" value="Genomic_DNA"/>
</dbReference>
<evidence type="ECO:0000313" key="16">
    <source>
        <dbReference type="EMBL" id="CAF2034855.1"/>
    </source>
</evidence>
<dbReference type="GO" id="GO:0000049">
    <property type="term" value="F:tRNA binding"/>
    <property type="evidence" value="ECO:0007669"/>
    <property type="project" value="UniProtKB-KW"/>
</dbReference>
<evidence type="ECO:0000256" key="5">
    <source>
        <dbReference type="ARBA" id="ARBA00022679"/>
    </source>
</evidence>
<dbReference type="Proteomes" id="UP000663866">
    <property type="component" value="Unassembled WGS sequence"/>
</dbReference>
<dbReference type="PANTHER" id="PTHR11933">
    <property type="entry name" value="TRNA 5-METHYLAMINOMETHYL-2-THIOURIDYLATE -METHYLTRANSFERASE"/>
    <property type="match status" value="1"/>
</dbReference>
<reference evidence="17" key="1">
    <citation type="submission" date="2021-02" db="EMBL/GenBank/DDBJ databases">
        <authorList>
            <person name="Nowell W R."/>
        </authorList>
    </citation>
    <scope>NUCLEOTIDE SEQUENCE</scope>
</reference>
<dbReference type="EC" id="2.8.1.14" evidence="3"/>
<evidence type="ECO:0000256" key="7">
    <source>
        <dbReference type="ARBA" id="ARBA00022741"/>
    </source>
</evidence>
<evidence type="ECO:0000313" key="18">
    <source>
        <dbReference type="EMBL" id="CAF3736959.1"/>
    </source>
</evidence>
<dbReference type="InterPro" id="IPR004506">
    <property type="entry name" value="MnmA-like"/>
</dbReference>
<dbReference type="FunFam" id="3.40.50.620:FF:000115">
    <property type="entry name" value="tRNA-specific 2-thiouridylase MnmA"/>
    <property type="match status" value="1"/>
</dbReference>
<dbReference type="EMBL" id="CAJOBG010000247">
    <property type="protein sequence ID" value="CAF3784558.1"/>
    <property type="molecule type" value="Genomic_DNA"/>
</dbReference>
<dbReference type="EMBL" id="CAJNRG010001609">
    <property type="protein sequence ID" value="CAF2034855.1"/>
    <property type="molecule type" value="Genomic_DNA"/>
</dbReference>
<keyword evidence="10" id="KW-1015">Disulfide bond</keyword>
<dbReference type="InterPro" id="IPR046884">
    <property type="entry name" value="MnmA-like_central"/>
</dbReference>
<evidence type="ECO:0000313" key="20">
    <source>
        <dbReference type="EMBL" id="CAF3834314.1"/>
    </source>
</evidence>
<sequence>MNLHIKKRIVCAMSGGVDSSVSAALLQRKGYEVIGCFMRNWEKHEDDDSPTKCTNDKDLEDAIYVCNRLNIRLHVVDFIKDYWTKVFEPFLNDYQTGLTPNPDILCNKYIKFDALLKYCQERLDTTCLATGHYAQVKKDEQGINQDFIKDQSFFLCHLNSSVLPFVEFPVGGMMKSDVKHLANEMNLEKIAQKHESMGLCFVGKRKFSRFISQFIPDNVGHIKLIETNEIIGKHHGLHCYTIGQRIAPIDRYYKSSQPLYIARKDAIENIIYAAPGTNHPALFTKSFHTDIPHWINEIPSVLKETGEYKCDFRFQHKHRPLSVVISLSNNNTLNVSLPIPIRSICPGQYAVFYDGDEVLGAARIIDSGTSLYDLKWTEPLINSDLFLNLC</sequence>
<comment type="catalytic activity">
    <reaction evidence="11">
        <text>5-taurinomethyluridine(34) in tRNA + S-sulfanyl-L-cysteinyl-[protein] + AH2 + ATP = 5-taurinomethyl-2-thiouridine(34) in tRNA + L-cysteinyl-[protein] + A + AMP + diphosphate + H(+)</text>
        <dbReference type="Rhea" id="RHEA:47040"/>
        <dbReference type="Rhea" id="RHEA-COMP:10131"/>
        <dbReference type="Rhea" id="RHEA-COMP:11726"/>
        <dbReference type="Rhea" id="RHEA-COMP:11732"/>
        <dbReference type="Rhea" id="RHEA-COMP:11733"/>
        <dbReference type="ChEBI" id="CHEBI:13193"/>
        <dbReference type="ChEBI" id="CHEBI:15378"/>
        <dbReference type="ChEBI" id="CHEBI:17499"/>
        <dbReference type="ChEBI" id="CHEBI:29950"/>
        <dbReference type="ChEBI" id="CHEBI:30616"/>
        <dbReference type="ChEBI" id="CHEBI:33019"/>
        <dbReference type="ChEBI" id="CHEBI:61963"/>
        <dbReference type="ChEBI" id="CHEBI:87171"/>
        <dbReference type="ChEBI" id="CHEBI:87172"/>
        <dbReference type="ChEBI" id="CHEBI:456215"/>
        <dbReference type="EC" id="2.8.1.14"/>
    </reaction>
</comment>
<dbReference type="GO" id="GO:0005524">
    <property type="term" value="F:ATP binding"/>
    <property type="evidence" value="ECO:0007669"/>
    <property type="project" value="UniProtKB-KW"/>
</dbReference>
<dbReference type="Proteomes" id="UP000681720">
    <property type="component" value="Unassembled WGS sequence"/>
</dbReference>
<dbReference type="InterPro" id="IPR046885">
    <property type="entry name" value="MnmA-like_C"/>
</dbReference>
<dbReference type="InterPro" id="IPR014729">
    <property type="entry name" value="Rossmann-like_a/b/a_fold"/>
</dbReference>
<protein>
    <recommendedName>
        <fullName evidence="3">tRNA-5-taurinomethyluridine 2-sulfurtransferase</fullName>
        <ecNumber evidence="3">2.8.1.14</ecNumber>
    </recommendedName>
</protein>
<dbReference type="Proteomes" id="UP000663887">
    <property type="component" value="Unassembled WGS sequence"/>
</dbReference>
<dbReference type="Proteomes" id="UP000681967">
    <property type="component" value="Unassembled WGS sequence"/>
</dbReference>
<evidence type="ECO:0000313" key="24">
    <source>
        <dbReference type="Proteomes" id="UP000663866"/>
    </source>
</evidence>
<dbReference type="Proteomes" id="UP000663855">
    <property type="component" value="Unassembled WGS sequence"/>
</dbReference>
<dbReference type="Pfam" id="PF20259">
    <property type="entry name" value="tRNA_Me_trans_M"/>
    <property type="match status" value="1"/>
</dbReference>